<comment type="caution">
    <text evidence="3">The sequence shown here is derived from an EMBL/GenBank/DDBJ whole genome shotgun (WGS) entry which is preliminary data.</text>
</comment>
<dbReference type="Proteomes" id="UP001141552">
    <property type="component" value="Unassembled WGS sequence"/>
</dbReference>
<evidence type="ECO:0000259" key="2">
    <source>
        <dbReference type="Pfam" id="PF03372"/>
    </source>
</evidence>
<evidence type="ECO:0000313" key="4">
    <source>
        <dbReference type="Proteomes" id="UP001141552"/>
    </source>
</evidence>
<dbReference type="PANTHER" id="PTHR35218">
    <property type="entry name" value="RNASE H DOMAIN-CONTAINING PROTEIN"/>
    <property type="match status" value="1"/>
</dbReference>
<dbReference type="AlphaFoldDB" id="A0A9Q0G6H4"/>
<reference evidence="3" key="2">
    <citation type="journal article" date="2023" name="Plants (Basel)">
        <title>Annotation of the Turnera subulata (Passifloraceae) Draft Genome Reveals the S-Locus Evolved after the Divergence of Turneroideae from Passifloroideae in a Stepwise Manner.</title>
        <authorList>
            <person name="Henning P.M."/>
            <person name="Roalson E.H."/>
            <person name="Mir W."/>
            <person name="McCubbin A.G."/>
            <person name="Shore J.S."/>
        </authorList>
    </citation>
    <scope>NUCLEOTIDE SEQUENCE</scope>
    <source>
        <strain evidence="3">F60SS</strain>
    </source>
</reference>
<dbReference type="InterPro" id="IPR005135">
    <property type="entry name" value="Endo/exonuclease/phosphatase"/>
</dbReference>
<dbReference type="OrthoDB" id="1720282at2759"/>
<gene>
    <name evidence="3" type="ORF">Tsubulata_019141</name>
</gene>
<accession>A0A9Q0G6H4</accession>
<protein>
    <recommendedName>
        <fullName evidence="2">Endonuclease/exonuclease/phosphatase domain-containing protein</fullName>
    </recommendedName>
</protein>
<dbReference type="InterPro" id="IPR036691">
    <property type="entry name" value="Endo/exonu/phosph_ase_sf"/>
</dbReference>
<feature type="region of interest" description="Disordered" evidence="1">
    <location>
        <begin position="1"/>
        <end position="38"/>
    </location>
</feature>
<dbReference type="PANTHER" id="PTHR35218:SF9">
    <property type="entry name" value="ENDONUCLEASE_EXONUCLEASE_PHOSPHATASE DOMAIN-CONTAINING PROTEIN"/>
    <property type="match status" value="1"/>
</dbReference>
<feature type="compositionally biased region" description="Basic and acidic residues" evidence="1">
    <location>
        <begin position="17"/>
        <end position="29"/>
    </location>
</feature>
<feature type="domain" description="Endonuclease/exonuclease/phosphatase" evidence="2">
    <location>
        <begin position="85"/>
        <end position="278"/>
    </location>
</feature>
<dbReference type="SUPFAM" id="SSF56219">
    <property type="entry name" value="DNase I-like"/>
    <property type="match status" value="1"/>
</dbReference>
<keyword evidence="4" id="KW-1185">Reference proteome</keyword>
<evidence type="ECO:0000313" key="3">
    <source>
        <dbReference type="EMBL" id="KAJ4843082.1"/>
    </source>
</evidence>
<evidence type="ECO:0000256" key="1">
    <source>
        <dbReference type="SAM" id="MobiDB-lite"/>
    </source>
</evidence>
<feature type="compositionally biased region" description="Basic and acidic residues" evidence="1">
    <location>
        <begin position="1"/>
        <end position="10"/>
    </location>
</feature>
<dbReference type="EMBL" id="JAKUCV010002319">
    <property type="protein sequence ID" value="KAJ4843082.1"/>
    <property type="molecule type" value="Genomic_DNA"/>
</dbReference>
<reference evidence="3" key="1">
    <citation type="submission" date="2022-02" db="EMBL/GenBank/DDBJ databases">
        <authorList>
            <person name="Henning P.M."/>
            <person name="McCubbin A.G."/>
            <person name="Shore J.S."/>
        </authorList>
    </citation>
    <scope>NUCLEOTIDE SEQUENCE</scope>
    <source>
        <strain evidence="3">F60SS</strain>
        <tissue evidence="3">Leaves</tissue>
    </source>
</reference>
<dbReference type="Pfam" id="PF03372">
    <property type="entry name" value="Exo_endo_phos"/>
    <property type="match status" value="1"/>
</dbReference>
<proteinExistence type="predicted"/>
<dbReference type="Gene3D" id="3.60.10.10">
    <property type="entry name" value="Endonuclease/exonuclease/phosphatase"/>
    <property type="match status" value="1"/>
</dbReference>
<organism evidence="3 4">
    <name type="scientific">Turnera subulata</name>
    <dbReference type="NCBI Taxonomy" id="218843"/>
    <lineage>
        <taxon>Eukaryota</taxon>
        <taxon>Viridiplantae</taxon>
        <taxon>Streptophyta</taxon>
        <taxon>Embryophyta</taxon>
        <taxon>Tracheophyta</taxon>
        <taxon>Spermatophyta</taxon>
        <taxon>Magnoliopsida</taxon>
        <taxon>eudicotyledons</taxon>
        <taxon>Gunneridae</taxon>
        <taxon>Pentapetalae</taxon>
        <taxon>rosids</taxon>
        <taxon>fabids</taxon>
        <taxon>Malpighiales</taxon>
        <taxon>Passifloraceae</taxon>
        <taxon>Turnera</taxon>
    </lineage>
</organism>
<name>A0A9Q0G6H4_9ROSI</name>
<sequence>MSNSDAKRPEPSPNSLTEHDPPVDGDRSTKKVRLKPTNGQNLEAMDVAMEDTRVIPRFRQLNGGPSQGLASGSTSNQGCIGQLGAGKPQFRRIIKEMASQYRPNLMIIIEPRISRRKALKVIRQLGYPNLHRVDARGFAGGIWLLWDADQITVSILYNHPQFIHARIEKDNCSTLLTHVYGFPQPRWRQYLWQNLQALASSINEPWLLSGDFNAILSGQERLTRRRENGRADKAFVDCVNNTALIDLDFAGPHYTWKSGARQARLDRMLCNKLWRLKYPEAAIFHLPRL</sequence>
<dbReference type="GO" id="GO:0003824">
    <property type="term" value="F:catalytic activity"/>
    <property type="evidence" value="ECO:0007669"/>
    <property type="project" value="InterPro"/>
</dbReference>